<name>A0A0E9SXZ9_ANGAN</name>
<accession>A0A0E9SXZ9</accession>
<sequence>MANVNNAWYLTYDLNTFSHILRWVFLTVMSCNKMARTFLI</sequence>
<organism evidence="1">
    <name type="scientific">Anguilla anguilla</name>
    <name type="common">European freshwater eel</name>
    <name type="synonym">Muraena anguilla</name>
    <dbReference type="NCBI Taxonomy" id="7936"/>
    <lineage>
        <taxon>Eukaryota</taxon>
        <taxon>Metazoa</taxon>
        <taxon>Chordata</taxon>
        <taxon>Craniata</taxon>
        <taxon>Vertebrata</taxon>
        <taxon>Euteleostomi</taxon>
        <taxon>Actinopterygii</taxon>
        <taxon>Neopterygii</taxon>
        <taxon>Teleostei</taxon>
        <taxon>Anguilliformes</taxon>
        <taxon>Anguillidae</taxon>
        <taxon>Anguilla</taxon>
    </lineage>
</organism>
<evidence type="ECO:0000313" key="1">
    <source>
        <dbReference type="EMBL" id="JAH46176.1"/>
    </source>
</evidence>
<reference evidence="1" key="1">
    <citation type="submission" date="2014-11" db="EMBL/GenBank/DDBJ databases">
        <authorList>
            <person name="Amaro Gonzalez C."/>
        </authorList>
    </citation>
    <scope>NUCLEOTIDE SEQUENCE</scope>
</reference>
<dbReference type="EMBL" id="GBXM01062401">
    <property type="protein sequence ID" value="JAH46176.1"/>
    <property type="molecule type" value="Transcribed_RNA"/>
</dbReference>
<proteinExistence type="predicted"/>
<protein>
    <submittedName>
        <fullName evidence="1">Uncharacterized protein</fullName>
    </submittedName>
</protein>
<dbReference type="AlphaFoldDB" id="A0A0E9SXZ9"/>
<reference evidence="1" key="2">
    <citation type="journal article" date="2015" name="Fish Shellfish Immunol.">
        <title>Early steps in the European eel (Anguilla anguilla)-Vibrio vulnificus interaction in the gills: Role of the RtxA13 toxin.</title>
        <authorList>
            <person name="Callol A."/>
            <person name="Pajuelo D."/>
            <person name="Ebbesson L."/>
            <person name="Teles M."/>
            <person name="MacKenzie S."/>
            <person name="Amaro C."/>
        </authorList>
    </citation>
    <scope>NUCLEOTIDE SEQUENCE</scope>
</reference>